<dbReference type="InterPro" id="IPR002902">
    <property type="entry name" value="GNK2"/>
</dbReference>
<dbReference type="FunFam" id="3.30.430.20:FF:000015">
    <property type="entry name" value="Cysteine-rich receptor-like protein kinase 3"/>
    <property type="match status" value="1"/>
</dbReference>
<dbReference type="Gene3D" id="3.30.200.20">
    <property type="entry name" value="Phosphorylase Kinase, domain 1"/>
    <property type="match status" value="1"/>
</dbReference>
<organism evidence="11 12">
    <name type="scientific">Salix udensis</name>
    <dbReference type="NCBI Taxonomy" id="889485"/>
    <lineage>
        <taxon>Eukaryota</taxon>
        <taxon>Viridiplantae</taxon>
        <taxon>Streptophyta</taxon>
        <taxon>Embryophyta</taxon>
        <taxon>Tracheophyta</taxon>
        <taxon>Spermatophyta</taxon>
        <taxon>Magnoliopsida</taxon>
        <taxon>eudicotyledons</taxon>
        <taxon>Gunneridae</taxon>
        <taxon>Pentapetalae</taxon>
        <taxon>rosids</taxon>
        <taxon>fabids</taxon>
        <taxon>Malpighiales</taxon>
        <taxon>Salicaceae</taxon>
        <taxon>Saliceae</taxon>
        <taxon>Salix</taxon>
    </lineage>
</organism>
<evidence type="ECO:0000256" key="1">
    <source>
        <dbReference type="ARBA" id="ARBA00022527"/>
    </source>
</evidence>
<evidence type="ECO:0000259" key="10">
    <source>
        <dbReference type="PROSITE" id="PS51473"/>
    </source>
</evidence>
<sequence>MSTLSNKCCPIDFLCQKEVDAGMASSSTLSLSASYSGSPNMHKQNSQGAGEANLRCKLPGNAGRSDTADRETENMQLLLMGREAQLFMLLRAIRGGRLFYDGCYLRYDDYDFFNETLSAQDKTICATGDFSGGNKTVFSANVLDLVKNLSVQAPKNDGFFVGSVDRGNVSVFGLAQCWEFVNGTACETCLTNAASKIGMCAPKDEGRVLNAGCYLRYSTQKFYDNSTIPSRTNKRHGRLTVILAVTLPSVAVASIVATAVFFARRRDGGKEARKEGTWCFIGHSEQGTLSDGTTVAIKRLLFNTRQWVDHFFNEVNLISGIQHKNLAKLLGCSVTGPESLLVYEYVPNQSLHDYFSGCYLTSKC</sequence>
<feature type="domain" description="Gnk2-homologous" evidence="10">
    <location>
        <begin position="118"/>
        <end position="222"/>
    </location>
</feature>
<dbReference type="GO" id="GO:0004674">
    <property type="term" value="F:protein serine/threonine kinase activity"/>
    <property type="evidence" value="ECO:0007669"/>
    <property type="project" value="UniProtKB-KW"/>
</dbReference>
<dbReference type="Proteomes" id="UP001162972">
    <property type="component" value="Chromosome 10"/>
</dbReference>
<evidence type="ECO:0000256" key="3">
    <source>
        <dbReference type="ARBA" id="ARBA00022729"/>
    </source>
</evidence>
<dbReference type="Pfam" id="PF07714">
    <property type="entry name" value="PK_Tyr_Ser-Thr"/>
    <property type="match status" value="1"/>
</dbReference>
<evidence type="ECO:0000256" key="2">
    <source>
        <dbReference type="ARBA" id="ARBA00022679"/>
    </source>
</evidence>
<keyword evidence="1" id="KW-0723">Serine/threonine-protein kinase</keyword>
<dbReference type="CDD" id="cd23509">
    <property type="entry name" value="Gnk2-like"/>
    <property type="match status" value="1"/>
</dbReference>
<keyword evidence="4" id="KW-0677">Repeat</keyword>
<comment type="caution">
    <text evidence="11">The sequence shown here is derived from an EMBL/GenBank/DDBJ whole genome shotgun (WGS) entry which is preliminary data.</text>
</comment>
<evidence type="ECO:0000256" key="9">
    <source>
        <dbReference type="SAM" id="Phobius"/>
    </source>
</evidence>
<keyword evidence="3" id="KW-0732">Signal</keyword>
<protein>
    <recommendedName>
        <fullName evidence="10">Gnk2-homologous domain-containing protein</fullName>
    </recommendedName>
</protein>
<keyword evidence="6" id="KW-0418">Kinase</keyword>
<keyword evidence="2" id="KW-0808">Transferase</keyword>
<dbReference type="PANTHER" id="PTHR47973">
    <property type="entry name" value="CYSTEINE-RICH RECEPTOR-LIKE PROTEIN KINASE 3"/>
    <property type="match status" value="1"/>
</dbReference>
<dbReference type="PROSITE" id="PS51473">
    <property type="entry name" value="GNK2"/>
    <property type="match status" value="1"/>
</dbReference>
<keyword evidence="8" id="KW-0675">Receptor</keyword>
<dbReference type="Gene3D" id="3.30.430.20">
    <property type="entry name" value="Gnk2 domain, C-X8-C-X2-C motif"/>
    <property type="match status" value="1"/>
</dbReference>
<dbReference type="AlphaFoldDB" id="A0AAD6PIF5"/>
<dbReference type="GO" id="GO:0005524">
    <property type="term" value="F:ATP binding"/>
    <property type="evidence" value="ECO:0007669"/>
    <property type="project" value="UniProtKB-KW"/>
</dbReference>
<proteinExistence type="predicted"/>
<evidence type="ECO:0000256" key="4">
    <source>
        <dbReference type="ARBA" id="ARBA00022737"/>
    </source>
</evidence>
<keyword evidence="9" id="KW-1133">Transmembrane helix</keyword>
<feature type="transmembrane region" description="Helical" evidence="9">
    <location>
        <begin position="239"/>
        <end position="263"/>
    </location>
</feature>
<reference evidence="11 12" key="1">
    <citation type="journal article" date="2023" name="Int. J. Mol. Sci.">
        <title>De Novo Assembly and Annotation of 11 Diverse Shrub Willow (Salix) Genomes Reveals Novel Gene Organization in Sex-Linked Regions.</title>
        <authorList>
            <person name="Hyden B."/>
            <person name="Feng K."/>
            <person name="Yates T.B."/>
            <person name="Jawdy S."/>
            <person name="Cereghino C."/>
            <person name="Smart L.B."/>
            <person name="Muchero W."/>
        </authorList>
    </citation>
    <scope>NUCLEOTIDE SEQUENCE [LARGE SCALE GENOMIC DNA]</scope>
    <source>
        <tissue evidence="11">Shoot tip</tissue>
    </source>
</reference>
<keyword evidence="12" id="KW-1185">Reference proteome</keyword>
<dbReference type="InterPro" id="IPR052059">
    <property type="entry name" value="CR_Ser/Thr_kinase"/>
</dbReference>
<dbReference type="InterPro" id="IPR001245">
    <property type="entry name" value="Ser-Thr/Tyr_kinase_cat_dom"/>
</dbReference>
<name>A0AAD6PIF5_9ROSI</name>
<evidence type="ECO:0000256" key="8">
    <source>
        <dbReference type="ARBA" id="ARBA00023170"/>
    </source>
</evidence>
<evidence type="ECO:0000256" key="7">
    <source>
        <dbReference type="ARBA" id="ARBA00022840"/>
    </source>
</evidence>
<keyword evidence="5" id="KW-0547">Nucleotide-binding</keyword>
<evidence type="ECO:0000256" key="6">
    <source>
        <dbReference type="ARBA" id="ARBA00022777"/>
    </source>
</evidence>
<dbReference type="InterPro" id="IPR011009">
    <property type="entry name" value="Kinase-like_dom_sf"/>
</dbReference>
<dbReference type="InterPro" id="IPR038408">
    <property type="entry name" value="GNK2_sf"/>
</dbReference>
<keyword evidence="9" id="KW-0812">Transmembrane</keyword>
<evidence type="ECO:0000256" key="5">
    <source>
        <dbReference type="ARBA" id="ARBA00022741"/>
    </source>
</evidence>
<keyword evidence="7" id="KW-0067">ATP-binding</keyword>
<keyword evidence="9" id="KW-0472">Membrane</keyword>
<evidence type="ECO:0000313" key="11">
    <source>
        <dbReference type="EMBL" id="KAJ6431129.1"/>
    </source>
</evidence>
<gene>
    <name evidence="11" type="ORF">OIU84_018594</name>
</gene>
<dbReference type="SUPFAM" id="SSF56112">
    <property type="entry name" value="Protein kinase-like (PK-like)"/>
    <property type="match status" value="1"/>
</dbReference>
<dbReference type="EMBL" id="JAPFFJ010000003">
    <property type="protein sequence ID" value="KAJ6431129.1"/>
    <property type="molecule type" value="Genomic_DNA"/>
</dbReference>
<dbReference type="Pfam" id="PF01657">
    <property type="entry name" value="Stress-antifung"/>
    <property type="match status" value="1"/>
</dbReference>
<evidence type="ECO:0000313" key="12">
    <source>
        <dbReference type="Proteomes" id="UP001162972"/>
    </source>
</evidence>
<accession>A0AAD6PIF5</accession>